<evidence type="ECO:0000256" key="5">
    <source>
        <dbReference type="ARBA" id="ARBA00007837"/>
    </source>
</evidence>
<dbReference type="GO" id="GO:0016301">
    <property type="term" value="F:kinase activity"/>
    <property type="evidence" value="ECO:0007669"/>
    <property type="project" value="UniProtKB-KW"/>
</dbReference>
<dbReference type="InterPro" id="IPR008731">
    <property type="entry name" value="PTS_EIN"/>
</dbReference>
<evidence type="ECO:0000256" key="7">
    <source>
        <dbReference type="ARBA" id="ARBA00016544"/>
    </source>
</evidence>
<keyword evidence="20" id="KW-0670">Pyruvate</keyword>
<dbReference type="GO" id="GO:0009401">
    <property type="term" value="P:phosphoenolpyruvate-dependent sugar phosphotransferase system"/>
    <property type="evidence" value="ECO:0007669"/>
    <property type="project" value="UniProtKB-KW"/>
</dbReference>
<dbReference type="Pfam" id="PF00391">
    <property type="entry name" value="PEP-utilizers"/>
    <property type="match status" value="1"/>
</dbReference>
<keyword evidence="12" id="KW-0598">Phosphotransferase system</keyword>
<comment type="cofactor">
    <cofactor evidence="2">
        <name>Mg(2+)</name>
        <dbReference type="ChEBI" id="CHEBI:18420"/>
    </cofactor>
</comment>
<dbReference type="NCBIfam" id="TIGR01417">
    <property type="entry name" value="PTS_I_fam"/>
    <property type="match status" value="1"/>
</dbReference>
<protein>
    <recommendedName>
        <fullName evidence="7">Phosphoenolpyruvate-protein phosphotransferase</fullName>
        <ecNumber evidence="6">2.7.3.9</ecNumber>
    </recommendedName>
    <alternativeName>
        <fullName evidence="16">Phosphotransferase system, enzyme I</fullName>
    </alternativeName>
</protein>
<comment type="function">
    <text evidence="3">General (non sugar-specific) component of the phosphoenolpyruvate-dependent sugar phosphotransferase system (sugar PTS). This major carbohydrate active-transport system catalyzes the phosphorylation of incoming sugar substrates concomitantly with their translocation across the cell membrane. Enzyme I transfers the phosphoryl group from phosphoenolpyruvate (PEP) to the phosphoryl carrier protein (HPr).</text>
</comment>
<sequence>MLALNGSGIGNGLTFGRAVVLERWRRTTPDYSISQESVDTEIERFRTALANVKAELHELQNTIPLDAPPETLAFIEVHLLMLDDPVISEQPVTSIRRDQKNAESALKTHADTLVAFFDQIEDPYLRSKKNDVHQVVDRVMIELLGPVLSEPAQLNSRLDDQIIVTNDLTPAETVSLHQRGVRAFITSLGGPISHTAILARSLHIPAVVGLHSAIRYIRNDDVLVIDAANDTVIVAPDENMLVKFRRRQKAHAQHTAKLALLSDRPAVTQDGINVKLLANIEFPEDLPGLALVGAEGVGLYRTEFLFMNRSEPPTEDEQYEAYCQVLDSVSGTITIRTLDLGADKQVDGGRADGEKTINPALGLRAIRLCLNEPTLFKPQLRAIFRAASRGDARIMIPMISSLDELDQTLELVRETCRELEKEGKVFNPDVPIGGMIEVPAAAVAADLFARKLKFLSIGTNDLIQYTLAIDRIDDEVNYLYDPLHPSVLRLIHQVIKAGNRSGIPVSMCGEMAGDPAFTRLLLGLGLREFSMEASSLPDIKQRILESRIDALESFSRQTLDCLDKESLRRMVEQLNHTLDKPA</sequence>
<dbReference type="GO" id="GO:0008965">
    <property type="term" value="F:phosphoenolpyruvate-protein phosphotransferase activity"/>
    <property type="evidence" value="ECO:0007669"/>
    <property type="project" value="UniProtKB-EC"/>
</dbReference>
<dbReference type="PANTHER" id="PTHR46244:SF3">
    <property type="entry name" value="PHOSPHOENOLPYRUVATE-PROTEIN PHOSPHOTRANSFERASE"/>
    <property type="match status" value="1"/>
</dbReference>
<evidence type="ECO:0000256" key="13">
    <source>
        <dbReference type="ARBA" id="ARBA00022723"/>
    </source>
</evidence>
<dbReference type="EC" id="2.7.3.9" evidence="6"/>
<dbReference type="GO" id="GO:0046872">
    <property type="term" value="F:metal ion binding"/>
    <property type="evidence" value="ECO:0007669"/>
    <property type="project" value="UniProtKB-KW"/>
</dbReference>
<evidence type="ECO:0000256" key="10">
    <source>
        <dbReference type="ARBA" id="ARBA00022597"/>
    </source>
</evidence>
<keyword evidence="9" id="KW-0963">Cytoplasm</keyword>
<evidence type="ECO:0000256" key="14">
    <source>
        <dbReference type="ARBA" id="ARBA00022777"/>
    </source>
</evidence>
<dbReference type="InterPro" id="IPR024692">
    <property type="entry name" value="PTS_EI"/>
</dbReference>
<keyword evidence="8" id="KW-0813">Transport</keyword>
<dbReference type="InterPro" id="IPR023151">
    <property type="entry name" value="PEP_util_CS"/>
</dbReference>
<dbReference type="PIRSF" id="PIRSF000732">
    <property type="entry name" value="PTS_enzyme_I"/>
    <property type="match status" value="1"/>
</dbReference>
<dbReference type="Pfam" id="PF02896">
    <property type="entry name" value="PEP-utilizers_C"/>
    <property type="match status" value="1"/>
</dbReference>
<evidence type="ECO:0000256" key="12">
    <source>
        <dbReference type="ARBA" id="ARBA00022683"/>
    </source>
</evidence>
<dbReference type="Gene3D" id="3.50.30.10">
    <property type="entry name" value="Phosphohistidine domain"/>
    <property type="match status" value="1"/>
</dbReference>
<comment type="subcellular location">
    <subcellularLocation>
        <location evidence="4">Cytoplasm</location>
    </subcellularLocation>
</comment>
<reference evidence="20" key="1">
    <citation type="submission" date="2015-10" db="EMBL/GenBank/DDBJ databases">
        <authorList>
            <person name="Gilbert D.G."/>
        </authorList>
    </citation>
    <scope>NUCLEOTIDE SEQUENCE</scope>
</reference>
<keyword evidence="15" id="KW-0460">Magnesium</keyword>
<dbReference type="InterPro" id="IPR036618">
    <property type="entry name" value="PtsI_HPr-bd_sf"/>
</dbReference>
<evidence type="ECO:0000259" key="19">
    <source>
        <dbReference type="Pfam" id="PF05524"/>
    </source>
</evidence>
<dbReference type="EMBL" id="CZRL01000097">
    <property type="protein sequence ID" value="CUS53554.1"/>
    <property type="molecule type" value="Genomic_DNA"/>
</dbReference>
<dbReference type="AlphaFoldDB" id="A0A160TUY2"/>
<gene>
    <name evidence="20" type="ORF">MGWOODY_XGa1492</name>
</gene>
<comment type="catalytic activity">
    <reaction evidence="1">
        <text>L-histidyl-[protein] + phosphoenolpyruvate = N(pros)-phospho-L-histidyl-[protein] + pyruvate</text>
        <dbReference type="Rhea" id="RHEA:23880"/>
        <dbReference type="Rhea" id="RHEA-COMP:9745"/>
        <dbReference type="Rhea" id="RHEA-COMP:9746"/>
        <dbReference type="ChEBI" id="CHEBI:15361"/>
        <dbReference type="ChEBI" id="CHEBI:29979"/>
        <dbReference type="ChEBI" id="CHEBI:58702"/>
        <dbReference type="ChEBI" id="CHEBI:64837"/>
        <dbReference type="EC" id="2.7.3.9"/>
    </reaction>
</comment>
<organism evidence="20">
    <name type="scientific">hydrothermal vent metagenome</name>
    <dbReference type="NCBI Taxonomy" id="652676"/>
    <lineage>
        <taxon>unclassified sequences</taxon>
        <taxon>metagenomes</taxon>
        <taxon>ecological metagenomes</taxon>
    </lineage>
</organism>
<dbReference type="InterPro" id="IPR000121">
    <property type="entry name" value="PEP_util_C"/>
</dbReference>
<accession>A0A160TUY2</accession>
<dbReference type="InterPro" id="IPR006318">
    <property type="entry name" value="PTS_EI-like"/>
</dbReference>
<evidence type="ECO:0000256" key="3">
    <source>
        <dbReference type="ARBA" id="ARBA00002728"/>
    </source>
</evidence>
<evidence type="ECO:0000259" key="17">
    <source>
        <dbReference type="Pfam" id="PF00391"/>
    </source>
</evidence>
<evidence type="ECO:0000256" key="9">
    <source>
        <dbReference type="ARBA" id="ARBA00022490"/>
    </source>
</evidence>
<dbReference type="SUPFAM" id="SSF52009">
    <property type="entry name" value="Phosphohistidine domain"/>
    <property type="match status" value="1"/>
</dbReference>
<dbReference type="PANTHER" id="PTHR46244">
    <property type="entry name" value="PHOSPHOENOLPYRUVATE-PROTEIN PHOSPHOTRANSFERASE"/>
    <property type="match status" value="1"/>
</dbReference>
<evidence type="ECO:0000256" key="11">
    <source>
        <dbReference type="ARBA" id="ARBA00022679"/>
    </source>
</evidence>
<evidence type="ECO:0000256" key="6">
    <source>
        <dbReference type="ARBA" id="ARBA00012232"/>
    </source>
</evidence>
<evidence type="ECO:0000256" key="4">
    <source>
        <dbReference type="ARBA" id="ARBA00004496"/>
    </source>
</evidence>
<dbReference type="PRINTS" id="PR01736">
    <property type="entry name" value="PHPHTRNFRASE"/>
</dbReference>
<proteinExistence type="inferred from homology"/>
<dbReference type="InterPro" id="IPR008279">
    <property type="entry name" value="PEP-util_enz_mobile_dom"/>
</dbReference>
<dbReference type="InterPro" id="IPR015813">
    <property type="entry name" value="Pyrv/PenolPyrv_kinase-like_dom"/>
</dbReference>
<dbReference type="PROSITE" id="PS00742">
    <property type="entry name" value="PEP_ENZYMES_2"/>
    <property type="match status" value="1"/>
</dbReference>
<dbReference type="Pfam" id="PF05524">
    <property type="entry name" value="PEP-utilisers_N"/>
    <property type="match status" value="1"/>
</dbReference>
<evidence type="ECO:0000256" key="2">
    <source>
        <dbReference type="ARBA" id="ARBA00001946"/>
    </source>
</evidence>
<evidence type="ECO:0000256" key="15">
    <source>
        <dbReference type="ARBA" id="ARBA00022842"/>
    </source>
</evidence>
<feature type="domain" description="PEP-utilising enzyme mobile" evidence="17">
    <location>
        <begin position="160"/>
        <end position="228"/>
    </location>
</feature>
<keyword evidence="13" id="KW-0479">Metal-binding</keyword>
<keyword evidence="10" id="KW-0762">Sugar transport</keyword>
<dbReference type="SUPFAM" id="SSF51621">
    <property type="entry name" value="Phosphoenolpyruvate/pyruvate domain"/>
    <property type="match status" value="1"/>
</dbReference>
<dbReference type="GO" id="GO:0005737">
    <property type="term" value="C:cytoplasm"/>
    <property type="evidence" value="ECO:0007669"/>
    <property type="project" value="UniProtKB-SubCell"/>
</dbReference>
<evidence type="ECO:0000256" key="8">
    <source>
        <dbReference type="ARBA" id="ARBA00022448"/>
    </source>
</evidence>
<dbReference type="InterPro" id="IPR036637">
    <property type="entry name" value="Phosphohistidine_dom_sf"/>
</dbReference>
<evidence type="ECO:0000313" key="20">
    <source>
        <dbReference type="EMBL" id="CUS53554.1"/>
    </source>
</evidence>
<keyword evidence="11 20" id="KW-0808">Transferase</keyword>
<dbReference type="SUPFAM" id="SSF47831">
    <property type="entry name" value="Enzyme I of the PEP:sugar phosphotransferase system HPr-binding (sub)domain"/>
    <property type="match status" value="1"/>
</dbReference>
<evidence type="ECO:0000256" key="16">
    <source>
        <dbReference type="ARBA" id="ARBA00033235"/>
    </source>
</evidence>
<dbReference type="InterPro" id="IPR040442">
    <property type="entry name" value="Pyrv_kinase-like_dom_sf"/>
</dbReference>
<keyword evidence="14" id="KW-0418">Kinase</keyword>
<dbReference type="Gene3D" id="3.20.20.60">
    <property type="entry name" value="Phosphoenolpyruvate-binding domains"/>
    <property type="match status" value="1"/>
</dbReference>
<evidence type="ECO:0000256" key="1">
    <source>
        <dbReference type="ARBA" id="ARBA00000683"/>
    </source>
</evidence>
<dbReference type="Gene3D" id="1.10.274.10">
    <property type="entry name" value="PtsI, HPr-binding domain"/>
    <property type="match status" value="1"/>
</dbReference>
<dbReference type="InterPro" id="IPR050499">
    <property type="entry name" value="PEP-utilizing_PTS_enzyme"/>
</dbReference>
<feature type="domain" description="PEP-utilising enzyme C-terminal" evidence="18">
    <location>
        <begin position="257"/>
        <end position="545"/>
    </location>
</feature>
<feature type="domain" description="Phosphotransferase system enzyme I N-terminal" evidence="19">
    <location>
        <begin position="6"/>
        <end position="127"/>
    </location>
</feature>
<evidence type="ECO:0000259" key="18">
    <source>
        <dbReference type="Pfam" id="PF02896"/>
    </source>
</evidence>
<name>A0A160TUY2_9ZZZZ</name>
<comment type="similarity">
    <text evidence="5">Belongs to the PEP-utilizing enzyme family.</text>
</comment>